<dbReference type="Proteomes" id="UP000273145">
    <property type="component" value="Chromosome"/>
</dbReference>
<evidence type="ECO:0000313" key="3">
    <source>
        <dbReference type="Proteomes" id="UP000273145"/>
    </source>
</evidence>
<dbReference type="OrthoDB" id="2659794at2"/>
<organism evidence="2 3">
    <name type="scientific">Paenibacillus lentus</name>
    <dbReference type="NCBI Taxonomy" id="1338368"/>
    <lineage>
        <taxon>Bacteria</taxon>
        <taxon>Bacillati</taxon>
        <taxon>Bacillota</taxon>
        <taxon>Bacilli</taxon>
        <taxon>Bacillales</taxon>
        <taxon>Paenibacillaceae</taxon>
        <taxon>Paenibacillus</taxon>
    </lineage>
</organism>
<dbReference type="EMBL" id="CP034248">
    <property type="protein sequence ID" value="AZK46802.1"/>
    <property type="molecule type" value="Genomic_DNA"/>
</dbReference>
<keyword evidence="3" id="KW-1185">Reference proteome</keyword>
<feature type="region of interest" description="Disordered" evidence="1">
    <location>
        <begin position="33"/>
        <end position="52"/>
    </location>
</feature>
<dbReference type="AlphaFoldDB" id="A0A3S8RV71"/>
<reference evidence="2 3" key="1">
    <citation type="submission" date="2018-11" db="EMBL/GenBank/DDBJ databases">
        <title>Genome sequencing of Paenibacillus lentus DSM25539(T).</title>
        <authorList>
            <person name="Kook J.-K."/>
            <person name="Park S.-N."/>
            <person name="Lim Y.K."/>
        </authorList>
    </citation>
    <scope>NUCLEOTIDE SEQUENCE [LARGE SCALE GENOMIC DNA]</scope>
    <source>
        <strain evidence="2 3">DSM 25539</strain>
    </source>
</reference>
<evidence type="ECO:0000256" key="1">
    <source>
        <dbReference type="SAM" id="MobiDB-lite"/>
    </source>
</evidence>
<name>A0A3S8RV71_9BACL</name>
<dbReference type="KEGG" id="plen:EIM92_12105"/>
<protein>
    <submittedName>
        <fullName evidence="2">Uncharacterized protein</fullName>
    </submittedName>
</protein>
<evidence type="ECO:0000313" key="2">
    <source>
        <dbReference type="EMBL" id="AZK46802.1"/>
    </source>
</evidence>
<accession>A0A3S8RV71</accession>
<proteinExistence type="predicted"/>
<dbReference type="RefSeq" id="WP_125082848.1">
    <property type="nucleotide sequence ID" value="NZ_CP034248.1"/>
</dbReference>
<sequence>MSKTLRKSLLYGLLLVIGITFGMQLAESGTSRIHSPVPARTSQRFDPVPSEAAGVPDRQQILWEGRTQVPADWTRTAAEANTTQPVITERVQTPDSLLLPPPEQAPVDRFADKAANLLQQVSQRSIYWVASWFNAE</sequence>
<gene>
    <name evidence="2" type="ORF">EIM92_12105</name>
</gene>